<keyword evidence="1" id="KW-1133">Transmembrane helix</keyword>
<proteinExistence type="predicted"/>
<dbReference type="STRING" id="1408163.A0A0F4YE82"/>
<keyword evidence="3" id="KW-1185">Reference proteome</keyword>
<evidence type="ECO:0000313" key="3">
    <source>
        <dbReference type="Proteomes" id="UP000053958"/>
    </source>
</evidence>
<organism evidence="2 3">
    <name type="scientific">Rasamsonia emersonii (strain ATCC 16479 / CBS 393.64 / IMI 116815)</name>
    <dbReference type="NCBI Taxonomy" id="1408163"/>
    <lineage>
        <taxon>Eukaryota</taxon>
        <taxon>Fungi</taxon>
        <taxon>Dikarya</taxon>
        <taxon>Ascomycota</taxon>
        <taxon>Pezizomycotina</taxon>
        <taxon>Eurotiomycetes</taxon>
        <taxon>Eurotiomycetidae</taxon>
        <taxon>Eurotiales</taxon>
        <taxon>Trichocomaceae</taxon>
        <taxon>Rasamsonia</taxon>
    </lineage>
</organism>
<dbReference type="RefSeq" id="XP_013323062.1">
    <property type="nucleotide sequence ID" value="XM_013467608.1"/>
</dbReference>
<dbReference type="AlphaFoldDB" id="A0A0F4YE82"/>
<feature type="transmembrane region" description="Helical" evidence="1">
    <location>
        <begin position="30"/>
        <end position="50"/>
    </location>
</feature>
<feature type="non-terminal residue" evidence="2">
    <location>
        <position position="1"/>
    </location>
</feature>
<dbReference type="GeneID" id="25321870"/>
<evidence type="ECO:0000313" key="2">
    <source>
        <dbReference type="EMBL" id="KKA16450.1"/>
    </source>
</evidence>
<dbReference type="OrthoDB" id="5068804at2759"/>
<reference evidence="2 3" key="1">
    <citation type="submission" date="2015-04" db="EMBL/GenBank/DDBJ databases">
        <authorList>
            <person name="Heijne W.H."/>
            <person name="Fedorova N.D."/>
            <person name="Nierman W.C."/>
            <person name="Vollebregt A.W."/>
            <person name="Zhao Z."/>
            <person name="Wu L."/>
            <person name="Kumar M."/>
            <person name="Stam H."/>
            <person name="van den Berg M.A."/>
            <person name="Pel H.J."/>
        </authorList>
    </citation>
    <scope>NUCLEOTIDE SEQUENCE [LARGE SCALE GENOMIC DNA]</scope>
    <source>
        <strain evidence="2 3">CBS 393.64</strain>
    </source>
</reference>
<comment type="caution">
    <text evidence="2">The sequence shown here is derived from an EMBL/GenBank/DDBJ whole genome shotgun (WGS) entry which is preliminary data.</text>
</comment>
<evidence type="ECO:0000256" key="1">
    <source>
        <dbReference type="SAM" id="Phobius"/>
    </source>
</evidence>
<accession>A0A0F4YE82</accession>
<dbReference type="Proteomes" id="UP000053958">
    <property type="component" value="Unassembled WGS sequence"/>
</dbReference>
<sequence>RHVLDATWLWPMTWYENSQQKRRYGSRNECIMLVVLILKQFTGFMLLTPISVILDARLSFTVVKGVAITLAFASKEELARWAKIKLPDSEPRKKCEMSTERIGTNYEFEGGGDRERCSAAN</sequence>
<keyword evidence="1" id="KW-0812">Transmembrane</keyword>
<dbReference type="EMBL" id="LASV01000769">
    <property type="protein sequence ID" value="KKA16450.1"/>
    <property type="molecule type" value="Genomic_DNA"/>
</dbReference>
<keyword evidence="1" id="KW-0472">Membrane</keyword>
<protein>
    <submittedName>
        <fullName evidence="2">Uncharacterized protein</fullName>
    </submittedName>
</protein>
<name>A0A0F4YE82_RASE3</name>
<gene>
    <name evidence="2" type="ORF">T310_9958</name>
</gene>